<evidence type="ECO:0000313" key="5">
    <source>
        <dbReference type="EMBL" id="OUJ71978.1"/>
    </source>
</evidence>
<dbReference type="Pfam" id="PF00589">
    <property type="entry name" value="Phage_integrase"/>
    <property type="match status" value="1"/>
</dbReference>
<dbReference type="Pfam" id="PF17293">
    <property type="entry name" value="Arm-DNA-bind_5"/>
    <property type="match status" value="1"/>
</dbReference>
<protein>
    <recommendedName>
        <fullName evidence="4">Tyr recombinase domain-containing protein</fullName>
    </recommendedName>
</protein>
<dbReference type="InterPro" id="IPR010998">
    <property type="entry name" value="Integrase_recombinase_N"/>
</dbReference>
<sequence>MELLFWQKKHKANAAGKAPISMRITIHGQRSEYSTKIRLLPSEWNPKAGKCRGTSQASIDLNASLKSLEGRARTTLDQLLALATPDQVITAKDVRQAMMPNKPTPGVDPLVSELLSSVREQHYAAGNEATYRGHGSAIAVWKRWCTEHPVRLSQLTEAKTRSFAGWLAEHYAPTSAATWLNALRAMLNKGAPTLLPNPFNDLAPKNAADQAKSRTHLTREQLQQFRDLPLSSEKQQLARAVYLCQYHLHGCRISNVLELRWRDIDWQLGRVKFKAVKRGKYKDVALTEPLRQLLTPYLKVGSDLVFPLLPEDYFSLDKAGRWIARRNATARVNGRLVVIARHLGLSVSLHSHTARHTLAGHAGKVNKYTAQAMLGHRSIEQTEAYLESLSTAELDEAAAAIYDVL</sequence>
<dbReference type="Gene3D" id="1.10.150.130">
    <property type="match status" value="1"/>
</dbReference>
<comment type="caution">
    <text evidence="5">The sequence shown here is derived from an EMBL/GenBank/DDBJ whole genome shotgun (WGS) entry which is preliminary data.</text>
</comment>
<dbReference type="GO" id="GO:0003677">
    <property type="term" value="F:DNA binding"/>
    <property type="evidence" value="ECO:0007669"/>
    <property type="project" value="UniProtKB-KW"/>
</dbReference>
<evidence type="ECO:0000256" key="2">
    <source>
        <dbReference type="ARBA" id="ARBA00023125"/>
    </source>
</evidence>
<dbReference type="PANTHER" id="PTHR30349">
    <property type="entry name" value="PHAGE INTEGRASE-RELATED"/>
    <property type="match status" value="1"/>
</dbReference>
<keyword evidence="3" id="KW-0233">DNA recombination</keyword>
<evidence type="ECO:0000259" key="4">
    <source>
        <dbReference type="PROSITE" id="PS51898"/>
    </source>
</evidence>
<keyword evidence="2" id="KW-0238">DNA-binding</keyword>
<dbReference type="Proteomes" id="UP000194873">
    <property type="component" value="Unassembled WGS sequence"/>
</dbReference>
<name>A0A243W999_9BACT</name>
<proteinExistence type="inferred from homology"/>
<dbReference type="Gene3D" id="1.10.443.10">
    <property type="entry name" value="Intergrase catalytic core"/>
    <property type="match status" value="1"/>
</dbReference>
<dbReference type="PROSITE" id="PS51898">
    <property type="entry name" value="TYR_RECOMBINASE"/>
    <property type="match status" value="1"/>
</dbReference>
<dbReference type="InterPro" id="IPR013762">
    <property type="entry name" value="Integrase-like_cat_sf"/>
</dbReference>
<dbReference type="AlphaFoldDB" id="A0A243W999"/>
<evidence type="ECO:0000313" key="6">
    <source>
        <dbReference type="Proteomes" id="UP000194873"/>
    </source>
</evidence>
<dbReference type="SUPFAM" id="SSF56349">
    <property type="entry name" value="DNA breaking-rejoining enzymes"/>
    <property type="match status" value="1"/>
</dbReference>
<reference evidence="5 6" key="1">
    <citation type="submission" date="2017-01" db="EMBL/GenBank/DDBJ databases">
        <title>A new Hymenobacter.</title>
        <authorList>
            <person name="Liang Y."/>
            <person name="Feng F."/>
        </authorList>
    </citation>
    <scope>NUCLEOTIDE SEQUENCE [LARGE SCALE GENOMIC DNA]</scope>
    <source>
        <strain evidence="5">MIMBbqt21</strain>
    </source>
</reference>
<keyword evidence="6" id="KW-1185">Reference proteome</keyword>
<dbReference type="InterPro" id="IPR002104">
    <property type="entry name" value="Integrase_catalytic"/>
</dbReference>
<dbReference type="PANTHER" id="PTHR30349:SF64">
    <property type="entry name" value="PROPHAGE INTEGRASE INTD-RELATED"/>
    <property type="match status" value="1"/>
</dbReference>
<dbReference type="GO" id="GO:0015074">
    <property type="term" value="P:DNA integration"/>
    <property type="evidence" value="ECO:0007669"/>
    <property type="project" value="InterPro"/>
</dbReference>
<dbReference type="InterPro" id="IPR011010">
    <property type="entry name" value="DNA_brk_join_enz"/>
</dbReference>
<gene>
    <name evidence="5" type="ORF">BXP70_20420</name>
</gene>
<dbReference type="InterPro" id="IPR035386">
    <property type="entry name" value="Arm-DNA-bind_5"/>
</dbReference>
<organism evidence="5 6">
    <name type="scientific">Hymenobacter crusticola</name>
    <dbReference type="NCBI Taxonomy" id="1770526"/>
    <lineage>
        <taxon>Bacteria</taxon>
        <taxon>Pseudomonadati</taxon>
        <taxon>Bacteroidota</taxon>
        <taxon>Cytophagia</taxon>
        <taxon>Cytophagales</taxon>
        <taxon>Hymenobacteraceae</taxon>
        <taxon>Hymenobacter</taxon>
    </lineage>
</organism>
<evidence type="ECO:0000256" key="3">
    <source>
        <dbReference type="ARBA" id="ARBA00023172"/>
    </source>
</evidence>
<comment type="similarity">
    <text evidence="1">Belongs to the 'phage' integrase family.</text>
</comment>
<dbReference type="InterPro" id="IPR050090">
    <property type="entry name" value="Tyrosine_recombinase_XerCD"/>
</dbReference>
<evidence type="ECO:0000256" key="1">
    <source>
        <dbReference type="ARBA" id="ARBA00008857"/>
    </source>
</evidence>
<accession>A0A243W999</accession>
<feature type="domain" description="Tyr recombinase" evidence="4">
    <location>
        <begin position="212"/>
        <end position="399"/>
    </location>
</feature>
<dbReference type="GO" id="GO:0006310">
    <property type="term" value="P:DNA recombination"/>
    <property type="evidence" value="ECO:0007669"/>
    <property type="project" value="UniProtKB-KW"/>
</dbReference>
<dbReference type="EMBL" id="MTSE01000013">
    <property type="protein sequence ID" value="OUJ71978.1"/>
    <property type="molecule type" value="Genomic_DNA"/>
</dbReference>